<sequence>MIDVTPVLRRMREERRPWAARPASMVANVLARAVGARVDADAHWYCLVDQEVRIAMVSAAWPLLVATESVAAHAPDIAVLAAPTMDDPVFRCARPVLHGVFGDRDLDPDAFSGNDLWFATV</sequence>
<keyword evidence="2" id="KW-1185">Reference proteome</keyword>
<evidence type="ECO:0000313" key="2">
    <source>
        <dbReference type="Proteomes" id="UP001156441"/>
    </source>
</evidence>
<dbReference type="RefSeq" id="WP_260194130.1">
    <property type="nucleotide sequence ID" value="NZ_JAFFZE010000017.1"/>
</dbReference>
<dbReference type="EMBL" id="JAFFZE010000017">
    <property type="protein sequence ID" value="MCT2586333.1"/>
    <property type="molecule type" value="Genomic_DNA"/>
</dbReference>
<gene>
    <name evidence="1" type="ORF">JT362_24745</name>
</gene>
<accession>A0ABT2JEM8</accession>
<evidence type="ECO:0000313" key="1">
    <source>
        <dbReference type="EMBL" id="MCT2586333.1"/>
    </source>
</evidence>
<protein>
    <submittedName>
        <fullName evidence="1">Uncharacterized protein</fullName>
    </submittedName>
</protein>
<reference evidence="1 2" key="1">
    <citation type="submission" date="2021-02" db="EMBL/GenBank/DDBJ databases">
        <title>Actinophytocola xerophila sp. nov., isolated from soil of cotton cropping field.</title>
        <authorList>
            <person name="Huang R."/>
            <person name="Chen X."/>
            <person name="Ge X."/>
            <person name="Liu W."/>
        </authorList>
    </citation>
    <scope>NUCLEOTIDE SEQUENCE [LARGE SCALE GENOMIC DNA]</scope>
    <source>
        <strain evidence="1 2">S1-96</strain>
    </source>
</reference>
<name>A0ABT2JEM8_9PSEU</name>
<dbReference type="Proteomes" id="UP001156441">
    <property type="component" value="Unassembled WGS sequence"/>
</dbReference>
<comment type="caution">
    <text evidence="1">The sequence shown here is derived from an EMBL/GenBank/DDBJ whole genome shotgun (WGS) entry which is preliminary data.</text>
</comment>
<proteinExistence type="predicted"/>
<organism evidence="1 2">
    <name type="scientific">Actinophytocola gossypii</name>
    <dbReference type="NCBI Taxonomy" id="2812003"/>
    <lineage>
        <taxon>Bacteria</taxon>
        <taxon>Bacillati</taxon>
        <taxon>Actinomycetota</taxon>
        <taxon>Actinomycetes</taxon>
        <taxon>Pseudonocardiales</taxon>
        <taxon>Pseudonocardiaceae</taxon>
    </lineage>
</organism>